<evidence type="ECO:0000256" key="1">
    <source>
        <dbReference type="SAM" id="Phobius"/>
    </source>
</evidence>
<gene>
    <name evidence="2" type="ORF">SAMN05421647_101414</name>
</gene>
<dbReference type="InterPro" id="IPR012902">
    <property type="entry name" value="N_methyl_site"/>
</dbReference>
<dbReference type="eggNOG" id="COG4970">
    <property type="taxonomic scope" value="Bacteria"/>
</dbReference>
<keyword evidence="3" id="KW-1185">Reference proteome</keyword>
<dbReference type="AlphaFoldDB" id="A0A1N6NM12"/>
<protein>
    <submittedName>
        <fullName evidence="2">General secretion pathway protein H</fullName>
    </submittedName>
</protein>
<organism evidence="2 3">
    <name type="scientific">Marinobacterium stanieri</name>
    <dbReference type="NCBI Taxonomy" id="49186"/>
    <lineage>
        <taxon>Bacteria</taxon>
        <taxon>Pseudomonadati</taxon>
        <taxon>Pseudomonadota</taxon>
        <taxon>Gammaproteobacteria</taxon>
        <taxon>Oceanospirillales</taxon>
        <taxon>Oceanospirillaceae</taxon>
        <taxon>Marinobacterium</taxon>
    </lineage>
</organism>
<feature type="transmembrane region" description="Helical" evidence="1">
    <location>
        <begin position="12"/>
        <end position="33"/>
    </location>
</feature>
<evidence type="ECO:0000313" key="3">
    <source>
        <dbReference type="Proteomes" id="UP000186895"/>
    </source>
</evidence>
<dbReference type="STRING" id="49186.SAMN05421647_101414"/>
<keyword evidence="1" id="KW-0812">Transmembrane</keyword>
<evidence type="ECO:0000313" key="2">
    <source>
        <dbReference type="EMBL" id="SIP93016.1"/>
    </source>
</evidence>
<dbReference type="EMBL" id="FTMN01000001">
    <property type="protein sequence ID" value="SIP93016.1"/>
    <property type="molecule type" value="Genomic_DNA"/>
</dbReference>
<keyword evidence="1" id="KW-1133">Transmembrane helix</keyword>
<keyword evidence="1" id="KW-0472">Membrane</keyword>
<accession>A0A1N6NM12</accession>
<dbReference type="NCBIfam" id="TIGR02532">
    <property type="entry name" value="IV_pilin_GFxxxE"/>
    <property type="match status" value="1"/>
</dbReference>
<dbReference type="RefSeq" id="WP_420811600.1">
    <property type="nucleotide sequence ID" value="NZ_FTMN01000001.1"/>
</dbReference>
<name>A0A1N6NM12_9GAMM</name>
<reference evidence="2 3" key="1">
    <citation type="submission" date="2017-01" db="EMBL/GenBank/DDBJ databases">
        <authorList>
            <person name="Mah S.A."/>
            <person name="Swanson W.J."/>
            <person name="Moy G.W."/>
            <person name="Vacquier V.D."/>
        </authorList>
    </citation>
    <scope>NUCLEOTIDE SEQUENCE [LARGE SCALE GENOMIC DNA]</scope>
    <source>
        <strain evidence="2 3">DSM 7027</strain>
    </source>
</reference>
<dbReference type="SUPFAM" id="SSF54523">
    <property type="entry name" value="Pili subunits"/>
    <property type="match status" value="1"/>
</dbReference>
<proteinExistence type="predicted"/>
<dbReference type="Proteomes" id="UP000186895">
    <property type="component" value="Unassembled WGS sequence"/>
</dbReference>
<dbReference type="InterPro" id="IPR045584">
    <property type="entry name" value="Pilin-like"/>
</dbReference>
<sequence>MWSVGNNSRQPGFTLLELLVVLMIASLMLTMVAPNVSQVMPGSELKAFARHTTALLRELRSEAVSRADVRALRFEPEQRRFVTPQLSLEWPDQVLVELNAGQLPALMTPVAESQTLMFFADGSSNGGILLLQGEAARQYRIQVDALTGRVKIHD</sequence>
<dbReference type="Pfam" id="PF07963">
    <property type="entry name" value="N_methyl"/>
    <property type="match status" value="1"/>
</dbReference>